<gene>
    <name evidence="3" type="ORF">ACHHYP_03339</name>
</gene>
<reference evidence="3 4" key="1">
    <citation type="journal article" date="2014" name="Genome Biol. Evol.">
        <title>The secreted proteins of Achlya hypogyna and Thraustotheca clavata identify the ancestral oomycete secretome and reveal gene acquisitions by horizontal gene transfer.</title>
        <authorList>
            <person name="Misner I."/>
            <person name="Blouin N."/>
            <person name="Leonard G."/>
            <person name="Richards T.A."/>
            <person name="Lane C.E."/>
        </authorList>
    </citation>
    <scope>NUCLEOTIDE SEQUENCE [LARGE SCALE GENOMIC DNA]</scope>
    <source>
        <strain evidence="3 4">ATCC 48635</strain>
    </source>
</reference>
<dbReference type="SUPFAM" id="SSF47923">
    <property type="entry name" value="Ypt/Rab-GAP domain of gyp1p"/>
    <property type="match status" value="2"/>
</dbReference>
<evidence type="ECO:0000256" key="1">
    <source>
        <dbReference type="SAM" id="MobiDB-lite"/>
    </source>
</evidence>
<dbReference type="Proteomes" id="UP000243579">
    <property type="component" value="Unassembled WGS sequence"/>
</dbReference>
<proteinExistence type="predicted"/>
<sequence length="581" mass="64600">MRALEAADGQPLAPMQSSTKAPAPQEHSFATGSTVSCTTIGHSVVVLLLEGGWVSAHEPLYRVVLASPKQCRRLTGGIPRTLRASWWVNLALKEHSRAAHDPLEYTQKFLGGNTNALESLGHTGIEGEIRRDLFRTFPQELYFDPTTVRSGHVHLANILKALTVHLPDIGYCQGMNYVVGKLLLLWHDDGRGGVTLGDEEDLFWIVAGAITQHGLASLWAPSMPGLRRHIFALQTLLDRHLPQLSSHLRSIGMHAGYFATQWFATLFARVLSVEAFGHLWHLFLVDGPKLLFRVALVVLAAMQSDLLPLDLEAASVYFVRHPRAKVHVLSGAALLEAARRFKVTRRQLREIEAQRTLASLEYRLGRPASSPNLELFYPELDGRPEDPPALLAPIRAQVASYDATVADDVAVFRRKIEALQRALGLATQALVNATRAAMDAANAMDELGEWRDRLEQQVQALYASDPAEVDPPRPWVRVFGCFERSHAALEDTESADRSYFHAKLRDVRRQLEDARRAWAVRSDALRWVQLDVDEQLLFKSKLTEQFVALLGRTDGEKAALLRSLFAELDGTTTQGTGRTPT</sequence>
<dbReference type="EMBL" id="JNBR01000446">
    <property type="protein sequence ID" value="OQR92700.1"/>
    <property type="molecule type" value="Genomic_DNA"/>
</dbReference>
<dbReference type="PROSITE" id="PS50086">
    <property type="entry name" value="TBC_RABGAP"/>
    <property type="match status" value="1"/>
</dbReference>
<accession>A0A1V9Z4D5</accession>
<dbReference type="InterPro" id="IPR000195">
    <property type="entry name" value="Rab-GAP-TBC_dom"/>
</dbReference>
<feature type="domain" description="Rab-GAP TBC" evidence="2">
    <location>
        <begin position="77"/>
        <end position="287"/>
    </location>
</feature>
<dbReference type="PANTHER" id="PTHR47219">
    <property type="entry name" value="RAB GTPASE-ACTIVATING PROTEIN 1-LIKE"/>
    <property type="match status" value="1"/>
</dbReference>
<comment type="caution">
    <text evidence="3">The sequence shown here is derived from an EMBL/GenBank/DDBJ whole genome shotgun (WGS) entry which is preliminary data.</text>
</comment>
<protein>
    <submittedName>
        <fullName evidence="3">TBC1 domain family, member 10C, related</fullName>
    </submittedName>
</protein>
<dbReference type="STRING" id="1202772.A0A1V9Z4D5"/>
<dbReference type="InterPro" id="IPR035969">
    <property type="entry name" value="Rab-GAP_TBC_sf"/>
</dbReference>
<dbReference type="OrthoDB" id="159449at2759"/>
<organism evidence="3 4">
    <name type="scientific">Achlya hypogyna</name>
    <name type="common">Oomycete</name>
    <name type="synonym">Protoachlya hypogyna</name>
    <dbReference type="NCBI Taxonomy" id="1202772"/>
    <lineage>
        <taxon>Eukaryota</taxon>
        <taxon>Sar</taxon>
        <taxon>Stramenopiles</taxon>
        <taxon>Oomycota</taxon>
        <taxon>Saprolegniomycetes</taxon>
        <taxon>Saprolegniales</taxon>
        <taxon>Achlyaceae</taxon>
        <taxon>Achlya</taxon>
    </lineage>
</organism>
<dbReference type="Pfam" id="PF00566">
    <property type="entry name" value="RabGAP-TBC"/>
    <property type="match status" value="1"/>
</dbReference>
<evidence type="ECO:0000259" key="2">
    <source>
        <dbReference type="PROSITE" id="PS50086"/>
    </source>
</evidence>
<dbReference type="AlphaFoldDB" id="A0A1V9Z4D5"/>
<evidence type="ECO:0000313" key="3">
    <source>
        <dbReference type="EMBL" id="OQR92700.1"/>
    </source>
</evidence>
<dbReference type="InterPro" id="IPR050302">
    <property type="entry name" value="Rab_GAP_TBC_domain"/>
</dbReference>
<dbReference type="PANTHER" id="PTHR47219:SF9">
    <property type="entry name" value="GTPASE ACTIVATING PROTEIN AND CENTROSOME-ASSOCIATED, ISOFORM B"/>
    <property type="match status" value="1"/>
</dbReference>
<name>A0A1V9Z4D5_ACHHY</name>
<dbReference type="Gene3D" id="1.10.472.80">
    <property type="entry name" value="Ypt/Rab-GAP domain of gyp1p, domain 3"/>
    <property type="match status" value="1"/>
</dbReference>
<dbReference type="Gene3D" id="1.10.8.270">
    <property type="entry name" value="putative rabgap domain of human tbc1 domain family member 14 like domains"/>
    <property type="match status" value="1"/>
</dbReference>
<evidence type="ECO:0000313" key="4">
    <source>
        <dbReference type="Proteomes" id="UP000243579"/>
    </source>
</evidence>
<feature type="region of interest" description="Disordered" evidence="1">
    <location>
        <begin position="1"/>
        <end position="29"/>
    </location>
</feature>
<keyword evidence="4" id="KW-1185">Reference proteome</keyword>
<dbReference type="GO" id="GO:0031267">
    <property type="term" value="F:small GTPase binding"/>
    <property type="evidence" value="ECO:0007669"/>
    <property type="project" value="TreeGrafter"/>
</dbReference>
<dbReference type="GO" id="GO:0005096">
    <property type="term" value="F:GTPase activator activity"/>
    <property type="evidence" value="ECO:0007669"/>
    <property type="project" value="TreeGrafter"/>
</dbReference>
<dbReference type="SMART" id="SM00164">
    <property type="entry name" value="TBC"/>
    <property type="match status" value="1"/>
</dbReference>